<evidence type="ECO:0000313" key="3">
    <source>
        <dbReference type="EMBL" id="GJC82582.1"/>
    </source>
</evidence>
<accession>A0AA37GKT5</accession>
<gene>
    <name evidence="3" type="ORF">ColLi_05420</name>
</gene>
<dbReference type="Pfam" id="PF25534">
    <property type="entry name" value="DUF7918"/>
    <property type="match status" value="1"/>
</dbReference>
<reference evidence="3 4" key="1">
    <citation type="submission" date="2021-07" db="EMBL/GenBank/DDBJ databases">
        <title>Genome data of Colletotrichum spaethianum.</title>
        <authorList>
            <person name="Utami Y.D."/>
            <person name="Hiruma K."/>
        </authorList>
    </citation>
    <scope>NUCLEOTIDE SEQUENCE [LARGE SCALE GENOMIC DNA]</scope>
    <source>
        <strain evidence="3 4">MAFF 242679</strain>
    </source>
</reference>
<sequence>MAGFNFSLYVRVVIKINGQNSVEYDDPDAEMTELEAPFGCCKLIEIKEGASFSIDILLGRGIRDFLPFNNSGLMAIVHLDSQEVIRRLVTKKSLCSGRARQHRLLLTGVHEKLGQSRQALRNFRFATREKSGSVIKGSLRVDFFEPEPGNGTKKMQVADTYEVKRLKHGHPLASFVFKYRTEGALLADIKTDCNNNDRDKDLNDYGEDLIDLTDVRLVPTLNYALDSENCGLRQTSGTTFPSSSSLVARRESQVYMATKPSDDLPTLLDLEEKKDEMDCLYVPLQARSALIETEGRKPQTETEYDEAISIQSLCGKRKAASTFDNNSPPRPRKMIALSE</sequence>
<evidence type="ECO:0000313" key="4">
    <source>
        <dbReference type="Proteomes" id="UP001055172"/>
    </source>
</evidence>
<protein>
    <recommendedName>
        <fullName evidence="2">DUF7918 domain-containing protein</fullName>
    </recommendedName>
</protein>
<evidence type="ECO:0000256" key="1">
    <source>
        <dbReference type="SAM" id="MobiDB-lite"/>
    </source>
</evidence>
<dbReference type="InterPro" id="IPR057678">
    <property type="entry name" value="DUF7918"/>
</dbReference>
<feature type="region of interest" description="Disordered" evidence="1">
    <location>
        <begin position="319"/>
        <end position="339"/>
    </location>
</feature>
<dbReference type="EMBL" id="BPPX01000009">
    <property type="protein sequence ID" value="GJC82582.1"/>
    <property type="molecule type" value="Genomic_DNA"/>
</dbReference>
<dbReference type="AlphaFoldDB" id="A0AA37GKT5"/>
<name>A0AA37GKT5_9PEZI</name>
<dbReference type="Proteomes" id="UP001055172">
    <property type="component" value="Unassembled WGS sequence"/>
</dbReference>
<feature type="domain" description="DUF7918" evidence="2">
    <location>
        <begin position="10"/>
        <end position="127"/>
    </location>
</feature>
<evidence type="ECO:0000259" key="2">
    <source>
        <dbReference type="Pfam" id="PF25534"/>
    </source>
</evidence>
<organism evidence="3 4">
    <name type="scientific">Colletotrichum liriopes</name>
    <dbReference type="NCBI Taxonomy" id="708192"/>
    <lineage>
        <taxon>Eukaryota</taxon>
        <taxon>Fungi</taxon>
        <taxon>Dikarya</taxon>
        <taxon>Ascomycota</taxon>
        <taxon>Pezizomycotina</taxon>
        <taxon>Sordariomycetes</taxon>
        <taxon>Hypocreomycetidae</taxon>
        <taxon>Glomerellales</taxon>
        <taxon>Glomerellaceae</taxon>
        <taxon>Colletotrichum</taxon>
        <taxon>Colletotrichum spaethianum species complex</taxon>
    </lineage>
</organism>
<proteinExistence type="predicted"/>
<keyword evidence="4" id="KW-1185">Reference proteome</keyword>
<comment type="caution">
    <text evidence="3">The sequence shown here is derived from an EMBL/GenBank/DDBJ whole genome shotgun (WGS) entry which is preliminary data.</text>
</comment>